<accession>A0A1I1YQX8</accession>
<evidence type="ECO:0000313" key="2">
    <source>
        <dbReference type="Proteomes" id="UP000198855"/>
    </source>
</evidence>
<evidence type="ECO:0000313" key="1">
    <source>
        <dbReference type="EMBL" id="SFE22015.1"/>
    </source>
</evidence>
<reference evidence="2" key="1">
    <citation type="submission" date="2016-10" db="EMBL/GenBank/DDBJ databases">
        <authorList>
            <person name="Varghese N."/>
            <person name="Submissions S."/>
        </authorList>
    </citation>
    <scope>NUCLEOTIDE SEQUENCE [LARGE SCALE GENOMIC DNA]</scope>
    <source>
        <strain evidence="2">CGMCC 1.10784</strain>
    </source>
</reference>
<protein>
    <recommendedName>
        <fullName evidence="3">PH domain-containing protein</fullName>
    </recommendedName>
</protein>
<dbReference type="Proteomes" id="UP000198855">
    <property type="component" value="Unassembled WGS sequence"/>
</dbReference>
<sequence>MGYINWVAVLEYYKVRREILNAEQTIVKEARKMFLYKEKIKTKYREIRLEDVLDISYKNIGDGEGILYLHTNQGVFPFMVSMDPKPFIESYFKLVNGMI</sequence>
<name>A0A1I1YQX8_9BACL</name>
<keyword evidence="2" id="KW-1185">Reference proteome</keyword>
<dbReference type="STRING" id="1045775.SAMN05216378_2771"/>
<gene>
    <name evidence="1" type="ORF">SAMN05216378_2771</name>
</gene>
<proteinExistence type="predicted"/>
<organism evidence="1 2">
    <name type="scientific">Paenibacillus catalpae</name>
    <dbReference type="NCBI Taxonomy" id="1045775"/>
    <lineage>
        <taxon>Bacteria</taxon>
        <taxon>Bacillati</taxon>
        <taxon>Bacillota</taxon>
        <taxon>Bacilli</taxon>
        <taxon>Bacillales</taxon>
        <taxon>Paenibacillaceae</taxon>
        <taxon>Paenibacillus</taxon>
    </lineage>
</organism>
<evidence type="ECO:0008006" key="3">
    <source>
        <dbReference type="Google" id="ProtNLM"/>
    </source>
</evidence>
<dbReference type="AlphaFoldDB" id="A0A1I1YQX8"/>
<dbReference type="EMBL" id="FOMT01000002">
    <property type="protein sequence ID" value="SFE22015.1"/>
    <property type="molecule type" value="Genomic_DNA"/>
</dbReference>